<name>A0A0F7KJY0_9PROT</name>
<dbReference type="Proteomes" id="UP000034156">
    <property type="component" value="Chromosome"/>
</dbReference>
<evidence type="ECO:0000256" key="3">
    <source>
        <dbReference type="ARBA" id="ARBA00022547"/>
    </source>
</evidence>
<dbReference type="Pfam" id="PF00430">
    <property type="entry name" value="ATP-synt_B"/>
    <property type="match status" value="1"/>
</dbReference>
<dbReference type="CDD" id="cd06503">
    <property type="entry name" value="ATP-synt_Fo_b"/>
    <property type="match status" value="1"/>
</dbReference>
<keyword evidence="4 13" id="KW-0812">Transmembrane</keyword>
<evidence type="ECO:0000313" key="18">
    <source>
        <dbReference type="Proteomes" id="UP000324176"/>
    </source>
</evidence>
<dbReference type="AlphaFoldDB" id="A0A0F7KJY0"/>
<evidence type="ECO:0000313" key="17">
    <source>
        <dbReference type="Proteomes" id="UP000034156"/>
    </source>
</evidence>
<dbReference type="Proteomes" id="UP000324176">
    <property type="component" value="Unassembled WGS sequence"/>
</dbReference>
<dbReference type="HAMAP" id="MF_01398">
    <property type="entry name" value="ATP_synth_b_bprime"/>
    <property type="match status" value="1"/>
</dbReference>
<reference evidence="16 18" key="3">
    <citation type="submission" date="2019-07" db="EMBL/GenBank/DDBJ databases">
        <title>Active sludge and wastewater microbial communities from Klosterneuburg, Austria.</title>
        <authorList>
            <person name="Wagner M."/>
        </authorList>
    </citation>
    <scope>NUCLEOTIDE SEQUENCE [LARGE SCALE GENOMIC DNA]</scope>
    <source>
        <strain evidence="16 18">Nm2</strain>
    </source>
</reference>
<dbReference type="KEGG" id="nco:AAW31_17030"/>
<evidence type="ECO:0000256" key="7">
    <source>
        <dbReference type="ARBA" id="ARBA00023065"/>
    </source>
</evidence>
<comment type="subcellular location">
    <subcellularLocation>
        <location evidence="13">Cell membrane</location>
        <topology evidence="13">Single-pass membrane protein</topology>
    </subcellularLocation>
    <subcellularLocation>
        <location evidence="12">Endomembrane system</location>
        <topology evidence="12">Single-pass membrane protein</topology>
    </subcellularLocation>
</comment>
<evidence type="ECO:0000256" key="12">
    <source>
        <dbReference type="ARBA" id="ARBA00037847"/>
    </source>
</evidence>
<keyword evidence="14" id="KW-0175">Coiled coil</keyword>
<evidence type="ECO:0000256" key="4">
    <source>
        <dbReference type="ARBA" id="ARBA00022692"/>
    </source>
</evidence>
<keyword evidence="13" id="KW-1003">Cell membrane</keyword>
<evidence type="ECO:0000256" key="14">
    <source>
        <dbReference type="SAM" id="Coils"/>
    </source>
</evidence>
<dbReference type="GO" id="GO:0045259">
    <property type="term" value="C:proton-transporting ATP synthase complex"/>
    <property type="evidence" value="ECO:0007669"/>
    <property type="project" value="UniProtKB-KW"/>
</dbReference>
<comment type="function">
    <text evidence="10 13">F(1)F(0) ATP synthase produces ATP from ADP in the presence of a proton or sodium gradient. F-type ATPases consist of two structural domains, F(1) containing the extramembraneous catalytic core and F(0) containing the membrane proton channel, linked together by a central stalk and a peripheral stalk. During catalysis, ATP synthesis in the catalytic domain of F(1) is coupled via a rotary mechanism of the central stalk subunits to proton translocation.</text>
</comment>
<keyword evidence="2 13" id="KW-0813">Transport</keyword>
<dbReference type="PANTHER" id="PTHR33445:SF2">
    <property type="entry name" value="ATP SYNTHASE SUBUNIT B', CHLOROPLASTIC"/>
    <property type="match status" value="1"/>
</dbReference>
<evidence type="ECO:0000313" key="15">
    <source>
        <dbReference type="EMBL" id="AKH39137.1"/>
    </source>
</evidence>
<reference evidence="15 17" key="2">
    <citation type="journal article" date="2016" name="Genome Announc.">
        <title>Genome Sequence of Nitrosomonas communis Strain Nm2, a Mesophilic Ammonia-Oxidizing Bacterium Isolated from Mediterranean Soil.</title>
        <authorList>
            <person name="Kozlowski J.A."/>
            <person name="Kits K.D."/>
            <person name="Stein L.Y."/>
        </authorList>
    </citation>
    <scope>NUCLEOTIDE SEQUENCE [LARGE SCALE GENOMIC DNA]</scope>
    <source>
        <strain evidence="15 17">Nm2</strain>
    </source>
</reference>
<evidence type="ECO:0000256" key="9">
    <source>
        <dbReference type="ARBA" id="ARBA00023310"/>
    </source>
</evidence>
<dbReference type="PANTHER" id="PTHR33445">
    <property type="entry name" value="ATP SYNTHASE SUBUNIT B', CHLOROPLASTIC"/>
    <property type="match status" value="1"/>
</dbReference>
<dbReference type="EMBL" id="CP011451">
    <property type="protein sequence ID" value="AKH39137.1"/>
    <property type="molecule type" value="Genomic_DNA"/>
</dbReference>
<dbReference type="GO" id="GO:0005886">
    <property type="term" value="C:plasma membrane"/>
    <property type="evidence" value="ECO:0007669"/>
    <property type="project" value="UniProtKB-SubCell"/>
</dbReference>
<feature type="coiled-coil region" evidence="14">
    <location>
        <begin position="41"/>
        <end position="120"/>
    </location>
</feature>
<keyword evidence="6 13" id="KW-1133">Transmembrane helix</keyword>
<comment type="similarity">
    <text evidence="1 13">Belongs to the ATPase B chain family.</text>
</comment>
<sequence>MTFDWTTFILEIINFLALVWILKHFLYQPILDIIARRRAGIEKTLTDAQQIKAEADELKQQHEKFLAEWEQEKERAQARLMAELAAMRENKLAELNDKINEEAERRKVLDERAKREFERRMEEQGIAQGIAFTTKLLFRLASPELEAALYALLLEDLHGLSKENKRVITEATVVPELQIKIQSAFPLDENKQNELTRYLSDVAGRMLPIEFQVNSDLIAGFQIVIGSWILHANLRDELKFFSGSLQHATAGS</sequence>
<feature type="transmembrane region" description="Helical" evidence="13">
    <location>
        <begin position="6"/>
        <end position="27"/>
    </location>
</feature>
<keyword evidence="7 13" id="KW-0406">Ion transport</keyword>
<keyword evidence="8 13" id="KW-0472">Membrane</keyword>
<dbReference type="GO" id="GO:0046961">
    <property type="term" value="F:proton-transporting ATPase activity, rotational mechanism"/>
    <property type="evidence" value="ECO:0007669"/>
    <property type="project" value="TreeGrafter"/>
</dbReference>
<dbReference type="InterPro" id="IPR000711">
    <property type="entry name" value="ATPase_OSCP/dsu"/>
</dbReference>
<keyword evidence="5 13" id="KW-0375">Hydrogen ion transport</keyword>
<evidence type="ECO:0000256" key="5">
    <source>
        <dbReference type="ARBA" id="ARBA00022781"/>
    </source>
</evidence>
<proteinExistence type="inferred from homology"/>
<dbReference type="EMBL" id="VNHT01000010">
    <property type="protein sequence ID" value="TYP91279.1"/>
    <property type="molecule type" value="Genomic_DNA"/>
</dbReference>
<dbReference type="OrthoDB" id="466272at2"/>
<organism evidence="15 17">
    <name type="scientific">Nitrosomonas communis</name>
    <dbReference type="NCBI Taxonomy" id="44574"/>
    <lineage>
        <taxon>Bacteria</taxon>
        <taxon>Pseudomonadati</taxon>
        <taxon>Pseudomonadota</taxon>
        <taxon>Betaproteobacteria</taxon>
        <taxon>Nitrosomonadales</taxon>
        <taxon>Nitrosomonadaceae</taxon>
        <taxon>Nitrosomonas</taxon>
    </lineage>
</organism>
<dbReference type="GO" id="GO:0046933">
    <property type="term" value="F:proton-transporting ATP synthase activity, rotational mechanism"/>
    <property type="evidence" value="ECO:0007669"/>
    <property type="project" value="UniProtKB-UniRule"/>
</dbReference>
<dbReference type="PATRIC" id="fig|44574.3.peg.4102"/>
<evidence type="ECO:0000256" key="1">
    <source>
        <dbReference type="ARBA" id="ARBA00005513"/>
    </source>
</evidence>
<keyword evidence="9 13" id="KW-0066">ATP synthesis</keyword>
<reference evidence="17" key="1">
    <citation type="submission" date="2015-05" db="EMBL/GenBank/DDBJ databases">
        <title>Draft genome of Nitrosomonas communis strain Nm2.</title>
        <authorList>
            <person name="Kozlowski J.A."/>
            <person name="Kits K.D."/>
            <person name="Stein L.Y."/>
        </authorList>
    </citation>
    <scope>NUCLEOTIDE SEQUENCE [LARGE SCALE GENOMIC DNA]</scope>
    <source>
        <strain evidence="17">Nm2</strain>
    </source>
</reference>
<gene>
    <name evidence="13" type="primary">atpF</name>
    <name evidence="15" type="ORF">AAW31_17030</name>
    <name evidence="16" type="ORF">BCL69_101050</name>
</gene>
<dbReference type="InterPro" id="IPR002146">
    <property type="entry name" value="ATP_synth_b/b'su_bac/chlpt"/>
</dbReference>
<evidence type="ECO:0000256" key="10">
    <source>
        <dbReference type="ARBA" id="ARBA00025198"/>
    </source>
</evidence>
<evidence type="ECO:0000313" key="16">
    <source>
        <dbReference type="EMBL" id="TYP91279.1"/>
    </source>
</evidence>
<evidence type="ECO:0000256" key="13">
    <source>
        <dbReference type="HAMAP-Rule" id="MF_01398"/>
    </source>
</evidence>
<evidence type="ECO:0000256" key="11">
    <source>
        <dbReference type="ARBA" id="ARBA00025614"/>
    </source>
</evidence>
<comment type="subunit">
    <text evidence="13">F-type ATPases have 2 components, F(1) - the catalytic core - and F(0) - the membrane proton channel. F(1) has five subunits: alpha(3), beta(3), gamma(1), delta(1), epsilon(1). F(0) has three main subunits: a(1), b(2) and c(10-14). The alpha and beta chains form an alternating ring which encloses part of the gamma chain. F(1) is attached to F(0) by a central stalk formed by the gamma and epsilon chains, while a peripheral stalk is formed by the delta and b chains.</text>
</comment>
<keyword evidence="3 13" id="KW-0138">CF(0)</keyword>
<keyword evidence="17" id="KW-1185">Reference proteome</keyword>
<accession>A0A0F7KJY0</accession>
<evidence type="ECO:0000256" key="6">
    <source>
        <dbReference type="ARBA" id="ARBA00022989"/>
    </source>
</evidence>
<dbReference type="Pfam" id="PF00213">
    <property type="entry name" value="OSCP"/>
    <property type="match status" value="1"/>
</dbReference>
<dbReference type="GO" id="GO:0012505">
    <property type="term" value="C:endomembrane system"/>
    <property type="evidence" value="ECO:0007669"/>
    <property type="project" value="UniProtKB-SubCell"/>
</dbReference>
<dbReference type="RefSeq" id="WP_046851161.1">
    <property type="nucleotide sequence ID" value="NZ_CP011451.1"/>
</dbReference>
<dbReference type="InterPro" id="IPR050059">
    <property type="entry name" value="ATP_synthase_B_chain"/>
</dbReference>
<protein>
    <recommendedName>
        <fullName evidence="13">ATP synthase subunit b</fullName>
    </recommendedName>
    <alternativeName>
        <fullName evidence="13">ATP synthase F(0) sector subunit b</fullName>
    </alternativeName>
    <alternativeName>
        <fullName evidence="13">ATPase subunit I</fullName>
    </alternativeName>
    <alternativeName>
        <fullName evidence="13">F-type ATPase subunit b</fullName>
        <shortName evidence="13">F-ATPase subunit b</shortName>
    </alternativeName>
</protein>
<evidence type="ECO:0000256" key="8">
    <source>
        <dbReference type="ARBA" id="ARBA00023136"/>
    </source>
</evidence>
<comment type="function">
    <text evidence="11">Component of the F(0) channel, it forms part of the peripheral stalk, linking F(1) to F(0). The b'-subunit is a diverged and duplicated form of b found in plants and photosynthetic bacteria.</text>
</comment>
<evidence type="ECO:0000256" key="2">
    <source>
        <dbReference type="ARBA" id="ARBA00022448"/>
    </source>
</evidence>